<organism evidence="2">
    <name type="scientific">Brassica napus</name>
    <name type="common">Rape</name>
    <dbReference type="NCBI Taxonomy" id="3708"/>
    <lineage>
        <taxon>Eukaryota</taxon>
        <taxon>Viridiplantae</taxon>
        <taxon>Streptophyta</taxon>
        <taxon>Embryophyta</taxon>
        <taxon>Tracheophyta</taxon>
        <taxon>Spermatophyta</taxon>
        <taxon>Magnoliopsida</taxon>
        <taxon>eudicotyledons</taxon>
        <taxon>Gunneridae</taxon>
        <taxon>Pentapetalae</taxon>
        <taxon>rosids</taxon>
        <taxon>malvids</taxon>
        <taxon>Brassicales</taxon>
        <taxon>Brassicaceae</taxon>
        <taxon>Brassiceae</taxon>
        <taxon>Brassica</taxon>
    </lineage>
</organism>
<dbReference type="Proteomes" id="UP001295469">
    <property type="component" value="Chromosome A08"/>
</dbReference>
<reference evidence="2" key="1">
    <citation type="submission" date="2021-01" db="EMBL/GenBank/DDBJ databases">
        <authorList>
            <consortium name="Genoscope - CEA"/>
            <person name="William W."/>
        </authorList>
    </citation>
    <scope>NUCLEOTIDE SEQUENCE</scope>
</reference>
<evidence type="ECO:0000256" key="1">
    <source>
        <dbReference type="SAM" id="MobiDB-lite"/>
    </source>
</evidence>
<dbReference type="EMBL" id="HG994362">
    <property type="protein sequence ID" value="CAF2248705.1"/>
    <property type="molecule type" value="Genomic_DNA"/>
</dbReference>
<proteinExistence type="predicted"/>
<evidence type="ECO:0000313" key="2">
    <source>
        <dbReference type="EMBL" id="CAF2248705.1"/>
    </source>
</evidence>
<accession>A0A817AJ97</accession>
<feature type="region of interest" description="Disordered" evidence="1">
    <location>
        <begin position="74"/>
        <end position="93"/>
    </location>
</feature>
<sequence>MTSVIHDDAENFPLILIVENTNSEEASRGYIYFRIHLTHSLLLQIIKTNNLLYSCCLRIRTHDQLEGKLGKNVNLSPQKSVESNQNKSSPWLSSNLPNQNILIGFPSHDTYLKQVNEAKVQALGRKVELQRKGPTLIKQLHLQVQTLKGSSDAHLYISGI</sequence>
<dbReference type="AlphaFoldDB" id="A0A817AJ97"/>
<name>A0A817AJ97_BRANA</name>
<gene>
    <name evidence="2" type="ORF">DARMORV10_A08P22830.1</name>
</gene>
<protein>
    <submittedName>
        <fullName evidence="2">(rape) hypothetical protein</fullName>
    </submittedName>
</protein>